<evidence type="ECO:0000313" key="4">
    <source>
        <dbReference type="RefSeq" id="XP_065666223.1"/>
    </source>
</evidence>
<feature type="compositionally biased region" description="Acidic residues" evidence="2">
    <location>
        <begin position="1020"/>
        <end position="1039"/>
    </location>
</feature>
<keyword evidence="1" id="KW-0175">Coiled coil</keyword>
<feature type="compositionally biased region" description="Basic and acidic residues" evidence="2">
    <location>
        <begin position="961"/>
        <end position="976"/>
    </location>
</feature>
<feature type="region of interest" description="Disordered" evidence="2">
    <location>
        <begin position="894"/>
        <end position="1039"/>
    </location>
</feature>
<feature type="compositionally biased region" description="Polar residues" evidence="2">
    <location>
        <begin position="365"/>
        <end position="379"/>
    </location>
</feature>
<feature type="compositionally biased region" description="Acidic residues" evidence="2">
    <location>
        <begin position="992"/>
        <end position="1003"/>
    </location>
</feature>
<protein>
    <submittedName>
        <fullName evidence="4">Dentin sialophosphoprotein isoform X2</fullName>
    </submittedName>
</protein>
<feature type="compositionally biased region" description="Polar residues" evidence="2">
    <location>
        <begin position="902"/>
        <end position="921"/>
    </location>
</feature>
<reference evidence="4" key="1">
    <citation type="submission" date="2025-08" db="UniProtKB">
        <authorList>
            <consortium name="RefSeq"/>
        </authorList>
    </citation>
    <scope>IDENTIFICATION</scope>
</reference>
<feature type="coiled-coil region" evidence="1">
    <location>
        <begin position="526"/>
        <end position="560"/>
    </location>
</feature>
<organism evidence="3 4">
    <name type="scientific">Hydra vulgaris</name>
    <name type="common">Hydra</name>
    <name type="synonym">Hydra attenuata</name>
    <dbReference type="NCBI Taxonomy" id="6087"/>
    <lineage>
        <taxon>Eukaryota</taxon>
        <taxon>Metazoa</taxon>
        <taxon>Cnidaria</taxon>
        <taxon>Hydrozoa</taxon>
        <taxon>Hydroidolina</taxon>
        <taxon>Anthoathecata</taxon>
        <taxon>Aplanulata</taxon>
        <taxon>Hydridae</taxon>
        <taxon>Hydra</taxon>
    </lineage>
</organism>
<evidence type="ECO:0000256" key="1">
    <source>
        <dbReference type="SAM" id="Coils"/>
    </source>
</evidence>
<dbReference type="RefSeq" id="XP_065666223.1">
    <property type="nucleotide sequence ID" value="XM_065810151.1"/>
</dbReference>
<proteinExistence type="predicted"/>
<dbReference type="Proteomes" id="UP001652625">
    <property type="component" value="Chromosome 11"/>
</dbReference>
<evidence type="ECO:0000256" key="2">
    <source>
        <dbReference type="SAM" id="MobiDB-lite"/>
    </source>
</evidence>
<name>A0ABM4CWA7_HYDVU</name>
<keyword evidence="3" id="KW-1185">Reference proteome</keyword>
<feature type="region of interest" description="Disordered" evidence="2">
    <location>
        <begin position="297"/>
        <end position="320"/>
    </location>
</feature>
<dbReference type="GeneID" id="100197081"/>
<feature type="region of interest" description="Disordered" evidence="2">
    <location>
        <begin position="365"/>
        <end position="422"/>
    </location>
</feature>
<accession>A0ABM4CWA7</accession>
<feature type="compositionally biased region" description="Low complexity" evidence="2">
    <location>
        <begin position="297"/>
        <end position="317"/>
    </location>
</feature>
<evidence type="ECO:0000313" key="3">
    <source>
        <dbReference type="Proteomes" id="UP001652625"/>
    </source>
</evidence>
<feature type="compositionally biased region" description="Polar residues" evidence="2">
    <location>
        <begin position="947"/>
        <end position="959"/>
    </location>
</feature>
<feature type="compositionally biased region" description="Polar residues" evidence="2">
    <location>
        <begin position="930"/>
        <end position="939"/>
    </location>
</feature>
<sequence length="1110" mass="124815">MKMKQAQIIFTILAIAISKRKVSTITSIDSQAKNDFSLPTNENVEQDVSRSYVQKFSQSWNFFAKANDISKRERLKKALSDALQSMEYKKRNDIAVNINSESVSRIKNAAKLLKEFREMYSLSDKVKKTLQDYSKARKDLKLIANFKASDLILKRFLDLHSHKDNKRTNIPSANIIGLRSPKYLTKTDTISLKAVPLDKNGNIGLEFSSIDTRSSSMKRAIEAFRAAKIILNYETTIRSHINSNPFHNKTSINNLETDSDLEFTKSSNKRSEFPDLLKSKNSTNATNDINYIKDTTLSTKSNNETSNETSSNKTLNNETKDTEVNNRTANEMVGTPDNSGTVNQTVDTTNSSGAAIETIGTTNNSEATNETVDTTNNSEAAKESTDTTNNSEAANEILDTEGMSRTTKDRSNHNSRTNNTNDLSKKIKPFVELLKKIGVKNFLKKMKTMGLNTQDSVNTRDNTRDKINTANKIRVEEPNRNITLAKPIESNNPEDETLKENSKEIIEQIKHDDDLIKKEKMTVERLKEAKIARQKYEIAKHELAKKVKELYDLANDFEKEETQDQFLEVKKSSTSVPFAKNQKSEQQTKYDEFKSVSIKRSDSHPGIALAGILHKEPSILNTEGSDSINKGLTMGMIDKTAHQVKLDEVKTVADGHMTTKINGAEDSHKDSNSEETFKQIAQAINVGISKISKDDIKGKSLLKIANLPATTDAKQNKNIVLMVTNSTNKDSISNGHTTENIDEFLTKALTDIISNSSAQGKDYMIKDKGLESSKQNEENRKIVEKAMKAHAANPHVELPLLKKNGDTIIPNKDAKLEDQKDREKVKQLIFPTSIFNNSPKNNSAQNDGLANYAEENLSKLVAEDPNNKALLDKASHMEEQVAAAQERLFSTLADSSDKDNSVPATGSSVLTPNLVKTNSHSTSDEIFPQALTSPGFTETENTEHSHNFLNSNNEQSLRYLNNDREGDPYSSIKEENLPYEVPLTRHTSQVDEAPEEDDDDDEEDHYRVSRRRHHHHYMPEPDEDDDGNEDDEYDDDELPYEDKRKRTLLNKQMLSTKNKTISGIHNFILSPKILSHDKSNEFLEDESKKSIILGGKINTQMNQTRKSAKN</sequence>
<gene>
    <name evidence="4" type="primary">LOC100197081</name>
</gene>